<organism evidence="1 2">
    <name type="scientific">Persea americana</name>
    <name type="common">Avocado</name>
    <dbReference type="NCBI Taxonomy" id="3435"/>
    <lineage>
        <taxon>Eukaryota</taxon>
        <taxon>Viridiplantae</taxon>
        <taxon>Streptophyta</taxon>
        <taxon>Embryophyta</taxon>
        <taxon>Tracheophyta</taxon>
        <taxon>Spermatophyta</taxon>
        <taxon>Magnoliopsida</taxon>
        <taxon>Magnoliidae</taxon>
        <taxon>Laurales</taxon>
        <taxon>Lauraceae</taxon>
        <taxon>Persea</taxon>
    </lineage>
</organism>
<name>A0ACC2K3U9_PERAE</name>
<comment type="caution">
    <text evidence="1">The sequence shown here is derived from an EMBL/GenBank/DDBJ whole genome shotgun (WGS) entry which is preliminary data.</text>
</comment>
<reference evidence="1 2" key="1">
    <citation type="journal article" date="2022" name="Hortic Res">
        <title>A haplotype resolved chromosomal level avocado genome allows analysis of novel avocado genes.</title>
        <authorList>
            <person name="Nath O."/>
            <person name="Fletcher S.J."/>
            <person name="Hayward A."/>
            <person name="Shaw L.M."/>
            <person name="Masouleh A.K."/>
            <person name="Furtado A."/>
            <person name="Henry R.J."/>
            <person name="Mitter N."/>
        </authorList>
    </citation>
    <scope>NUCLEOTIDE SEQUENCE [LARGE SCALE GENOMIC DNA]</scope>
    <source>
        <strain evidence="2">cv. Hass</strain>
    </source>
</reference>
<gene>
    <name evidence="1" type="ORF">MRB53_034974</name>
</gene>
<proteinExistence type="predicted"/>
<dbReference type="Proteomes" id="UP001234297">
    <property type="component" value="Chromosome 12"/>
</dbReference>
<sequence length="79" mass="8870">MEAIEVTRKRWSDFVQTLGLPFTLFPMAEKEGNLDLERLNGARGRLLPLASQISPTIFPNTYKAPCDEEEMGKDASITL</sequence>
<protein>
    <submittedName>
        <fullName evidence="1">Uncharacterized protein</fullName>
    </submittedName>
</protein>
<evidence type="ECO:0000313" key="1">
    <source>
        <dbReference type="EMBL" id="KAJ8615602.1"/>
    </source>
</evidence>
<accession>A0ACC2K3U9</accession>
<dbReference type="EMBL" id="CM056820">
    <property type="protein sequence ID" value="KAJ8615602.1"/>
    <property type="molecule type" value="Genomic_DNA"/>
</dbReference>
<evidence type="ECO:0000313" key="2">
    <source>
        <dbReference type="Proteomes" id="UP001234297"/>
    </source>
</evidence>
<keyword evidence="2" id="KW-1185">Reference proteome</keyword>